<dbReference type="PANTHER" id="PTHR36195:SF4">
    <property type="entry name" value="DOMAIN PROTEIN, PUTATIVE (AFU_ORTHOLOGUE AFUA_5G01990)-RELATED"/>
    <property type="match status" value="1"/>
</dbReference>
<protein>
    <recommendedName>
        <fullName evidence="4">Catalase core domain-containing protein</fullName>
    </recommendedName>
</protein>
<dbReference type="OrthoDB" id="3358373at2759"/>
<sequence length="503" mass="55390">MPNDVKHMPVPFTPAVEKRAEDEAETIQGLNEQIRVIQETTAKDYGTAVRGVHAKGHAIVKGKLEVLSGIAPALAQGLFSTPGSYDALLRFSTLPGDILDDSVSVPRGLAVKLFGVSGDRLPGSEADTTQDLILVNGPAFAAPTPKAFLANLKMLAKTTDSGEGLKKGLSAVLQTVDAALETVGIQSPTIQTLGGAPNTHPLGETYYTQVPLRHGGYIAKISVAPVSPNLTELAGSKVDASGRPDALREDMGQVLIEQDSIWELRVQLCTDLEKMPVEDSSVVWDEKESPYVAVARLTVPAQLGWERGLSEQQEQAVSFSPWHGLVAHQPIGGVNRARKPTYEMSTQSSDRSILPHTDDRSSFDAASPGMSISSASWMIVAACEAAVLADLHTAIRRRRHEYDRARYRTHSAHDTRPWRKLAIVEHRPGATQRRADGHRDRPSRPWCHTCAVRQRNVRWPGRQRRAVHRERRLVWRRCRRQLHGRADRARARAARTCRQRGRA</sequence>
<feature type="region of interest" description="Disordered" evidence="1">
    <location>
        <begin position="343"/>
        <end position="362"/>
    </location>
</feature>
<proteinExistence type="predicted"/>
<evidence type="ECO:0000313" key="2">
    <source>
        <dbReference type="EMBL" id="KAC9060816.1"/>
    </source>
</evidence>
<accession>A0A5N6L6H8</accession>
<dbReference type="AlphaFoldDB" id="A0A5N6L6H8"/>
<dbReference type="Proteomes" id="UP000327013">
    <property type="component" value="Unassembled WGS sequence"/>
</dbReference>
<keyword evidence="3" id="KW-1185">Reference proteome</keyword>
<dbReference type="GO" id="GO:0020037">
    <property type="term" value="F:heme binding"/>
    <property type="evidence" value="ECO:0007669"/>
    <property type="project" value="InterPro"/>
</dbReference>
<dbReference type="InterPro" id="IPR020835">
    <property type="entry name" value="Catalase_sf"/>
</dbReference>
<dbReference type="CDD" id="cd08152">
    <property type="entry name" value="y4iL_like"/>
    <property type="match status" value="1"/>
</dbReference>
<comment type="caution">
    <text evidence="2">The sequence shown here is derived from an EMBL/GenBank/DDBJ whole genome shotgun (WGS) entry which is preliminary data.</text>
</comment>
<dbReference type="EMBL" id="VIBQ01001714">
    <property type="protein sequence ID" value="KAC9060816.1"/>
    <property type="molecule type" value="Genomic_DNA"/>
</dbReference>
<gene>
    <name evidence="2" type="ORF">FH972_027271</name>
</gene>
<evidence type="ECO:0008006" key="4">
    <source>
        <dbReference type="Google" id="ProtNLM"/>
    </source>
</evidence>
<dbReference type="SUPFAM" id="SSF56634">
    <property type="entry name" value="Heme-dependent catalase-like"/>
    <property type="match status" value="1"/>
</dbReference>
<evidence type="ECO:0000313" key="3">
    <source>
        <dbReference type="Proteomes" id="UP000327013"/>
    </source>
</evidence>
<dbReference type="Gene3D" id="2.40.180.10">
    <property type="entry name" value="Catalase core domain"/>
    <property type="match status" value="1"/>
</dbReference>
<name>A0A5N6L6H8_9ROSI</name>
<evidence type="ECO:0000256" key="1">
    <source>
        <dbReference type="SAM" id="MobiDB-lite"/>
    </source>
</evidence>
<dbReference type="PANTHER" id="PTHR36195">
    <property type="entry name" value="DOMAIN PROTEIN, PUTATIVE (AFU_ORTHOLOGUE AFUA_5G01990)-RELATED-RELATED"/>
    <property type="match status" value="1"/>
</dbReference>
<organism evidence="2 3">
    <name type="scientific">Carpinus fangiana</name>
    <dbReference type="NCBI Taxonomy" id="176857"/>
    <lineage>
        <taxon>Eukaryota</taxon>
        <taxon>Viridiplantae</taxon>
        <taxon>Streptophyta</taxon>
        <taxon>Embryophyta</taxon>
        <taxon>Tracheophyta</taxon>
        <taxon>Spermatophyta</taxon>
        <taxon>Magnoliopsida</taxon>
        <taxon>eudicotyledons</taxon>
        <taxon>Gunneridae</taxon>
        <taxon>Pentapetalae</taxon>
        <taxon>rosids</taxon>
        <taxon>fabids</taxon>
        <taxon>Fagales</taxon>
        <taxon>Betulaceae</taxon>
        <taxon>Carpinus</taxon>
    </lineage>
</organism>
<reference evidence="2 3" key="1">
    <citation type="submission" date="2019-06" db="EMBL/GenBank/DDBJ databases">
        <title>A chromosomal-level reference genome of Carpinus fangiana (Coryloideae, Betulaceae).</title>
        <authorList>
            <person name="Yang X."/>
            <person name="Wang Z."/>
            <person name="Zhang L."/>
            <person name="Hao G."/>
            <person name="Liu J."/>
            <person name="Yang Y."/>
        </authorList>
    </citation>
    <scope>NUCLEOTIDE SEQUENCE [LARGE SCALE GENOMIC DNA]</scope>
    <source>
        <strain evidence="2">Cfa_2016G</strain>
        <tissue evidence="2">Leaf</tissue>
    </source>
</reference>